<accession>A0ABU0XU95</accession>
<evidence type="ECO:0000313" key="4">
    <source>
        <dbReference type="Proteomes" id="UP001237592"/>
    </source>
</evidence>
<proteinExistence type="predicted"/>
<evidence type="ECO:0000313" key="3">
    <source>
        <dbReference type="EMBL" id="MDQ4627127.1"/>
    </source>
</evidence>
<dbReference type="EMBL" id="JAVFKP010000003">
    <property type="protein sequence ID" value="MDQ4627127.1"/>
    <property type="molecule type" value="Genomic_DNA"/>
</dbReference>
<feature type="region of interest" description="Disordered" evidence="1">
    <location>
        <begin position="458"/>
        <end position="480"/>
    </location>
</feature>
<protein>
    <recommendedName>
        <fullName evidence="5">Tetratricopeptide repeat protein</fullName>
    </recommendedName>
</protein>
<keyword evidence="4" id="KW-1185">Reference proteome</keyword>
<comment type="caution">
    <text evidence="3">The sequence shown here is derived from an EMBL/GenBank/DDBJ whole genome shotgun (WGS) entry which is preliminary data.</text>
</comment>
<dbReference type="RefSeq" id="WP_307779461.1">
    <property type="nucleotide sequence ID" value="NZ_JAVFKP010000003.1"/>
</dbReference>
<evidence type="ECO:0000256" key="2">
    <source>
        <dbReference type="SAM" id="SignalP"/>
    </source>
</evidence>
<dbReference type="SUPFAM" id="SSF48452">
    <property type="entry name" value="TPR-like"/>
    <property type="match status" value="1"/>
</dbReference>
<reference evidence="3 4" key="1">
    <citation type="submission" date="2023-08" db="EMBL/GenBank/DDBJ databases">
        <title>Draft genome sequence of Janthinobacterium lividum.</title>
        <authorList>
            <person name="Chun B.H."/>
            <person name="Lee Y."/>
        </authorList>
    </citation>
    <scope>NUCLEOTIDE SEQUENCE [LARGE SCALE GENOMIC DNA]</scope>
    <source>
        <strain evidence="3 4">AMJK</strain>
    </source>
</reference>
<feature type="compositionally biased region" description="Polar residues" evidence="1">
    <location>
        <begin position="460"/>
        <end position="480"/>
    </location>
</feature>
<name>A0ABU0XU95_9BURK</name>
<keyword evidence="2" id="KW-0732">Signal</keyword>
<feature type="chain" id="PRO_5047296941" description="Tetratricopeptide repeat protein" evidence="2">
    <location>
        <begin position="26"/>
        <end position="480"/>
    </location>
</feature>
<gene>
    <name evidence="3" type="ORF">RB624_14630</name>
</gene>
<sequence>MPLFPVLRRASVAAILFLGAGAAQASVAFHVTVTTERVNKPGVKTSLPAHDTQESDVVLGPHYLSVRDGTRLSVLDFAARRRHLIDMAASTYGTYSLFDVAGFRVFELRHRQGIVGILKAGGLEQHATLPVYEEQALSVLDNKRRNALAPQVLDGAVLWSLDGQPLLRLGIAGSPVSGDDATAFGQYLRYTWGGHPLVLKMLADGKRIPAEFTMHYQEVGGSVTRHFRVSAMTAGAPATYTLAAYRPRPLAADASPLERVLAQAARLPPPGPQAHPALRAEAERLFTAGKPFEAFLTLLEDHFSTGALVDKLTPQQVLAMQECQPIHDLTRALLAKDQEGIKAALTTVQESRTQTGLEQPVLALFEGNLRAKLGQWPEATALYLQVLQAKPQMAAVYQDLGDALLAQFDAPNAWRSWDAGRAMAPALRQFRKVNELERSLLNDYPAFFAGGAPLPLPLKSQPSTSRPASKTKTVGSTNLP</sequence>
<organism evidence="3 4">
    <name type="scientific">Janthinobacterium lividum</name>
    <dbReference type="NCBI Taxonomy" id="29581"/>
    <lineage>
        <taxon>Bacteria</taxon>
        <taxon>Pseudomonadati</taxon>
        <taxon>Pseudomonadota</taxon>
        <taxon>Betaproteobacteria</taxon>
        <taxon>Burkholderiales</taxon>
        <taxon>Oxalobacteraceae</taxon>
        <taxon>Janthinobacterium</taxon>
    </lineage>
</organism>
<dbReference type="Gene3D" id="1.25.40.10">
    <property type="entry name" value="Tetratricopeptide repeat domain"/>
    <property type="match status" value="1"/>
</dbReference>
<dbReference type="InterPro" id="IPR011990">
    <property type="entry name" value="TPR-like_helical_dom_sf"/>
</dbReference>
<evidence type="ECO:0000256" key="1">
    <source>
        <dbReference type="SAM" id="MobiDB-lite"/>
    </source>
</evidence>
<dbReference type="Proteomes" id="UP001237592">
    <property type="component" value="Unassembled WGS sequence"/>
</dbReference>
<feature type="signal peptide" evidence="2">
    <location>
        <begin position="1"/>
        <end position="25"/>
    </location>
</feature>
<evidence type="ECO:0008006" key="5">
    <source>
        <dbReference type="Google" id="ProtNLM"/>
    </source>
</evidence>